<proteinExistence type="predicted"/>
<protein>
    <submittedName>
        <fullName evidence="2">Uncharacterized protein</fullName>
    </submittedName>
</protein>
<gene>
    <name evidence="2" type="ORF">CDAR_477581</name>
</gene>
<organism evidence="2 3">
    <name type="scientific">Caerostris darwini</name>
    <dbReference type="NCBI Taxonomy" id="1538125"/>
    <lineage>
        <taxon>Eukaryota</taxon>
        <taxon>Metazoa</taxon>
        <taxon>Ecdysozoa</taxon>
        <taxon>Arthropoda</taxon>
        <taxon>Chelicerata</taxon>
        <taxon>Arachnida</taxon>
        <taxon>Araneae</taxon>
        <taxon>Araneomorphae</taxon>
        <taxon>Entelegynae</taxon>
        <taxon>Araneoidea</taxon>
        <taxon>Araneidae</taxon>
        <taxon>Caerostris</taxon>
    </lineage>
</organism>
<dbReference type="EMBL" id="BPLQ01006558">
    <property type="protein sequence ID" value="GIY23524.1"/>
    <property type="molecule type" value="Genomic_DNA"/>
</dbReference>
<feature type="compositionally biased region" description="Polar residues" evidence="1">
    <location>
        <begin position="14"/>
        <end position="26"/>
    </location>
</feature>
<sequence length="107" mass="11939">MKPATGGKGKSRENSSLGLHNRSPYSQADEKRTSRIPISGTCDAVTMATGISISGIGSMTQERKSPLRKKTTKCCTTNEELLKKTSERCRKHRPQRNLYDSLRKIKK</sequence>
<keyword evidence="3" id="KW-1185">Reference proteome</keyword>
<evidence type="ECO:0000256" key="1">
    <source>
        <dbReference type="SAM" id="MobiDB-lite"/>
    </source>
</evidence>
<accession>A0AAV4RPJ2</accession>
<name>A0AAV4RPJ2_9ARAC</name>
<evidence type="ECO:0000313" key="2">
    <source>
        <dbReference type="EMBL" id="GIY23524.1"/>
    </source>
</evidence>
<feature type="region of interest" description="Disordered" evidence="1">
    <location>
        <begin position="1"/>
        <end position="38"/>
    </location>
</feature>
<dbReference type="Proteomes" id="UP001054837">
    <property type="component" value="Unassembled WGS sequence"/>
</dbReference>
<reference evidence="2 3" key="1">
    <citation type="submission" date="2021-06" db="EMBL/GenBank/DDBJ databases">
        <title>Caerostris darwini draft genome.</title>
        <authorList>
            <person name="Kono N."/>
            <person name="Arakawa K."/>
        </authorList>
    </citation>
    <scope>NUCLEOTIDE SEQUENCE [LARGE SCALE GENOMIC DNA]</scope>
</reference>
<dbReference type="AlphaFoldDB" id="A0AAV4RPJ2"/>
<evidence type="ECO:0000313" key="3">
    <source>
        <dbReference type="Proteomes" id="UP001054837"/>
    </source>
</evidence>
<comment type="caution">
    <text evidence="2">The sequence shown here is derived from an EMBL/GenBank/DDBJ whole genome shotgun (WGS) entry which is preliminary data.</text>
</comment>